<protein>
    <recommendedName>
        <fullName evidence="10">CRISPR-associated endonuclease Cas1</fullName>
        <ecNumber evidence="10">3.1.-.-</ecNumber>
    </recommendedName>
</protein>
<dbReference type="GO" id="GO:0003677">
    <property type="term" value="F:DNA binding"/>
    <property type="evidence" value="ECO:0007669"/>
    <property type="project" value="UniProtKB-KW"/>
</dbReference>
<dbReference type="InterPro" id="IPR002729">
    <property type="entry name" value="CRISPR-assoc_Cas1"/>
</dbReference>
<keyword evidence="5 10" id="KW-0460">Magnesium</keyword>
<evidence type="ECO:0000256" key="7">
    <source>
        <dbReference type="ARBA" id="ARBA00023125"/>
    </source>
</evidence>
<feature type="binding site" evidence="10">
    <location>
        <position position="166"/>
    </location>
    <ligand>
        <name>Mn(2+)</name>
        <dbReference type="ChEBI" id="CHEBI:29035"/>
    </ligand>
</feature>
<feature type="binding site" evidence="10">
    <location>
        <position position="249"/>
    </location>
    <ligand>
        <name>Mn(2+)</name>
        <dbReference type="ChEBI" id="CHEBI:29035"/>
    </ligand>
</feature>
<comment type="cofactor">
    <cofactor evidence="10">
        <name>Mg(2+)</name>
        <dbReference type="ChEBI" id="CHEBI:18420"/>
    </cofactor>
    <cofactor evidence="10">
        <name>Mn(2+)</name>
        <dbReference type="ChEBI" id="CHEBI:29035"/>
    </cofactor>
</comment>
<dbReference type="HAMAP" id="MF_01470">
    <property type="entry name" value="Cas1"/>
    <property type="match status" value="1"/>
</dbReference>
<dbReference type="PANTHER" id="PTHR34353">
    <property type="entry name" value="CRISPR-ASSOCIATED ENDONUCLEASE CAS1 1"/>
    <property type="match status" value="1"/>
</dbReference>
<comment type="subunit">
    <text evidence="9 10">Homodimer, forms a heterotetramer with a Cas2 homodimer.</text>
</comment>
<gene>
    <name evidence="10" type="primary">cas1</name>
    <name evidence="11" type="ORF">SAMN02745120_1071</name>
</gene>
<evidence type="ECO:0000256" key="3">
    <source>
        <dbReference type="ARBA" id="ARBA00022759"/>
    </source>
</evidence>
<comment type="similarity">
    <text evidence="10">Belongs to the CRISPR-associated endonuclease Cas1 family.</text>
</comment>
<dbReference type="GO" id="GO:0046872">
    <property type="term" value="F:metal ion binding"/>
    <property type="evidence" value="ECO:0007669"/>
    <property type="project" value="UniProtKB-UniRule"/>
</dbReference>
<dbReference type="GO" id="GO:0004520">
    <property type="term" value="F:DNA endonuclease activity"/>
    <property type="evidence" value="ECO:0007669"/>
    <property type="project" value="InterPro"/>
</dbReference>
<keyword evidence="6 10" id="KW-0051">Antiviral defense</keyword>
<dbReference type="AlphaFoldDB" id="A0A1T5AP97"/>
<feature type="binding site" evidence="10">
    <location>
        <position position="234"/>
    </location>
    <ligand>
        <name>Mn(2+)</name>
        <dbReference type="ChEBI" id="CHEBI:29035"/>
    </ligand>
</feature>
<evidence type="ECO:0000313" key="11">
    <source>
        <dbReference type="EMBL" id="SKB36756.1"/>
    </source>
</evidence>
<dbReference type="GO" id="GO:0051607">
    <property type="term" value="P:defense response to virus"/>
    <property type="evidence" value="ECO:0007669"/>
    <property type="project" value="UniProtKB-UniRule"/>
</dbReference>
<dbReference type="RefSeq" id="WP_079588999.1">
    <property type="nucleotide sequence ID" value="NZ_FUYN01000002.1"/>
</dbReference>
<proteinExistence type="inferred from homology"/>
<dbReference type="Proteomes" id="UP000243406">
    <property type="component" value="Unassembled WGS sequence"/>
</dbReference>
<dbReference type="GO" id="GO:0016787">
    <property type="term" value="F:hydrolase activity"/>
    <property type="evidence" value="ECO:0007669"/>
    <property type="project" value="UniProtKB-KW"/>
</dbReference>
<dbReference type="InterPro" id="IPR042206">
    <property type="entry name" value="CRISPR-assoc_Cas1_C"/>
</dbReference>
<keyword evidence="3 10" id="KW-0255">Endonuclease</keyword>
<accession>A0A1T5AP97</accession>
<comment type="function">
    <text evidence="10">CRISPR (clustered regularly interspaced short palindromic repeat), is an adaptive immune system that provides protection against mobile genetic elements (viruses, transposable elements and conjugative plasmids). CRISPR clusters contain spacers, sequences complementary to antecedent mobile elements, and target invading nucleic acids. CRISPR clusters are transcribed and processed into CRISPR RNA (crRNA). Acts as a dsDNA endonuclease. Involved in the integration of spacer DNA into the CRISPR cassette.</text>
</comment>
<evidence type="ECO:0000256" key="5">
    <source>
        <dbReference type="ARBA" id="ARBA00022842"/>
    </source>
</evidence>
<dbReference type="PANTHER" id="PTHR34353:SF2">
    <property type="entry name" value="CRISPR-ASSOCIATED ENDONUCLEASE CAS1 1"/>
    <property type="match status" value="1"/>
</dbReference>
<dbReference type="OrthoDB" id="9803119at2"/>
<keyword evidence="2 10" id="KW-0479">Metal-binding</keyword>
<evidence type="ECO:0000256" key="6">
    <source>
        <dbReference type="ARBA" id="ARBA00023118"/>
    </source>
</evidence>
<keyword evidence="4 10" id="KW-0378">Hydrolase</keyword>
<dbReference type="NCBIfam" id="TIGR00287">
    <property type="entry name" value="cas1"/>
    <property type="match status" value="1"/>
</dbReference>
<dbReference type="NCBIfam" id="TIGR03640">
    <property type="entry name" value="cas1_DVULG"/>
    <property type="match status" value="1"/>
</dbReference>
<keyword evidence="7 10" id="KW-0238">DNA-binding</keyword>
<keyword evidence="8 10" id="KW-0464">Manganese</keyword>
<evidence type="ECO:0000256" key="4">
    <source>
        <dbReference type="ARBA" id="ARBA00022801"/>
    </source>
</evidence>
<sequence>MRKLLNTIYVTLPEVYISKKGETIIFKQKSNILMQLPIHNIESIVIFGPSLITPDIINMCAERNVHISFISVVGKFMVKLQNPIHGNVKLRRAQYNVADNPIEALSIGKNFCLGKIFNSRMVLQRLRRDHPEKIDSESIDRSIDLLANSLKQFEYVHDIYQLLGLEGDAAKNYYSVFNELITNKDSKFIFTGRSRRPPRDEVNSLLSFFYTLLAHDIEAALETVGLDPQVGFYHQERSGRASLALDMMEELRPYIVDRFVITMINKNQVSKDDFSYKESGAYILNPEAKKRILQNWQSKKQETITHPYLKEKVEIGLIPYVQALLLARYLRGDIDAYPPFLMR</sequence>
<dbReference type="EC" id="3.1.-.-" evidence="10"/>
<dbReference type="InterPro" id="IPR042211">
    <property type="entry name" value="CRISPR-assoc_Cas1_N"/>
</dbReference>
<keyword evidence="1 10" id="KW-0540">Nuclease</keyword>
<organism evidence="11 12">
    <name type="scientific">Acetoanaerobium noterae</name>
    <dbReference type="NCBI Taxonomy" id="745369"/>
    <lineage>
        <taxon>Bacteria</taxon>
        <taxon>Bacillati</taxon>
        <taxon>Bacillota</taxon>
        <taxon>Clostridia</taxon>
        <taxon>Peptostreptococcales</taxon>
        <taxon>Filifactoraceae</taxon>
        <taxon>Acetoanaerobium</taxon>
    </lineage>
</organism>
<evidence type="ECO:0000256" key="2">
    <source>
        <dbReference type="ARBA" id="ARBA00022723"/>
    </source>
</evidence>
<dbReference type="EMBL" id="FUYN01000002">
    <property type="protein sequence ID" value="SKB36756.1"/>
    <property type="molecule type" value="Genomic_DNA"/>
</dbReference>
<dbReference type="GO" id="GO:0043571">
    <property type="term" value="P:maintenance of CRISPR repeat elements"/>
    <property type="evidence" value="ECO:0007669"/>
    <property type="project" value="UniProtKB-UniRule"/>
</dbReference>
<evidence type="ECO:0000256" key="1">
    <source>
        <dbReference type="ARBA" id="ARBA00022722"/>
    </source>
</evidence>
<evidence type="ECO:0000256" key="9">
    <source>
        <dbReference type="ARBA" id="ARBA00038592"/>
    </source>
</evidence>
<dbReference type="InterPro" id="IPR050646">
    <property type="entry name" value="Cas1"/>
</dbReference>
<evidence type="ECO:0000256" key="8">
    <source>
        <dbReference type="ARBA" id="ARBA00023211"/>
    </source>
</evidence>
<dbReference type="InterPro" id="IPR019856">
    <property type="entry name" value="CRISPR-assoc_Cas1_DVULG"/>
</dbReference>
<name>A0A1T5AP97_9FIRM</name>
<keyword evidence="12" id="KW-1185">Reference proteome</keyword>
<dbReference type="Gene3D" id="3.100.10.20">
    <property type="entry name" value="CRISPR-associated endonuclease Cas1, N-terminal domain"/>
    <property type="match status" value="1"/>
</dbReference>
<dbReference type="Gene3D" id="1.20.120.920">
    <property type="entry name" value="CRISPR-associated endonuclease Cas1, C-terminal domain"/>
    <property type="match status" value="1"/>
</dbReference>
<dbReference type="Pfam" id="PF01867">
    <property type="entry name" value="Cas_Cas1"/>
    <property type="match status" value="1"/>
</dbReference>
<evidence type="ECO:0000256" key="10">
    <source>
        <dbReference type="HAMAP-Rule" id="MF_01470"/>
    </source>
</evidence>
<reference evidence="12" key="1">
    <citation type="submission" date="2017-02" db="EMBL/GenBank/DDBJ databases">
        <authorList>
            <person name="Varghese N."/>
            <person name="Submissions S."/>
        </authorList>
    </citation>
    <scope>NUCLEOTIDE SEQUENCE [LARGE SCALE GENOMIC DNA]</scope>
    <source>
        <strain evidence="12">ATCC 35199</strain>
    </source>
</reference>
<evidence type="ECO:0000313" key="12">
    <source>
        <dbReference type="Proteomes" id="UP000243406"/>
    </source>
</evidence>